<accession>K8WTV7</accession>
<evidence type="ECO:0000313" key="2">
    <source>
        <dbReference type="Proteomes" id="UP000009336"/>
    </source>
</evidence>
<proteinExistence type="predicted"/>
<organism evidence="1 2">
    <name type="scientific">Providencia burhodogranariea DSM 19968</name>
    <dbReference type="NCBI Taxonomy" id="1141662"/>
    <lineage>
        <taxon>Bacteria</taxon>
        <taxon>Pseudomonadati</taxon>
        <taxon>Pseudomonadota</taxon>
        <taxon>Gammaproteobacteria</taxon>
        <taxon>Enterobacterales</taxon>
        <taxon>Morganellaceae</taxon>
        <taxon>Providencia</taxon>
    </lineage>
</organism>
<evidence type="ECO:0000313" key="1">
    <source>
        <dbReference type="EMBL" id="EKT59640.1"/>
    </source>
</evidence>
<dbReference type="HOGENOM" id="CLU_1466986_0_0_6"/>
<dbReference type="AlphaFoldDB" id="K8WTV7"/>
<dbReference type="PATRIC" id="fig|1141662.3.peg.2688"/>
<name>K8WTV7_9GAMM</name>
<dbReference type="Proteomes" id="UP000009336">
    <property type="component" value="Unassembled WGS sequence"/>
</dbReference>
<dbReference type="RefSeq" id="WP_008912640.1">
    <property type="nucleotide sequence ID" value="NZ_KB233223.1"/>
</dbReference>
<keyword evidence="2" id="KW-1185">Reference proteome</keyword>
<sequence>MSMMKINFSDKAIACIYNLMGRNISSKTAGNLIAKIKNINQINFEGDKNNESYKISESIFKALKRKADISKKSKFPVNINPLLSNGVSSLFTIKTNTLFLDRMKLSNEINNSLKNHDIKQGGLNENSCLKKIYPDDLEPSVIVSDNLELSELDWDIFSFAVTYPEKIESIPSILENKSKRNKPV</sequence>
<dbReference type="EMBL" id="AKKL01000035">
    <property type="protein sequence ID" value="EKT59640.1"/>
    <property type="molecule type" value="Genomic_DNA"/>
</dbReference>
<protein>
    <submittedName>
        <fullName evidence="1">Uncharacterized protein</fullName>
    </submittedName>
</protein>
<comment type="caution">
    <text evidence="1">The sequence shown here is derived from an EMBL/GenBank/DDBJ whole genome shotgun (WGS) entry which is preliminary data.</text>
</comment>
<reference evidence="1 2" key="1">
    <citation type="journal article" date="2012" name="BMC Genomics">
        <title>Comparative genomics of bacteria in the genus Providencia isolated from wild Drosophila melanogaster.</title>
        <authorList>
            <person name="Galac M.R."/>
            <person name="Lazzaro B.P."/>
        </authorList>
    </citation>
    <scope>NUCLEOTIDE SEQUENCE [LARGE SCALE GENOMIC DNA]</scope>
    <source>
        <strain evidence="1 2">DSM 19968</strain>
    </source>
</reference>
<gene>
    <name evidence="1" type="ORF">OOA_13232</name>
</gene>